<keyword evidence="3" id="KW-1185">Reference proteome</keyword>
<feature type="region of interest" description="Disordered" evidence="1">
    <location>
        <begin position="68"/>
        <end position="100"/>
    </location>
</feature>
<gene>
    <name evidence="2" type="ORF">GCM10011322_36550</name>
</gene>
<evidence type="ECO:0008006" key="4">
    <source>
        <dbReference type="Google" id="ProtNLM"/>
    </source>
</evidence>
<evidence type="ECO:0000313" key="3">
    <source>
        <dbReference type="Proteomes" id="UP000600449"/>
    </source>
</evidence>
<dbReference type="EMBL" id="BMMF01000012">
    <property type="protein sequence ID" value="GGK46140.1"/>
    <property type="molecule type" value="Genomic_DNA"/>
</dbReference>
<protein>
    <recommendedName>
        <fullName evidence="4">HipA N-terminal subdomain 1 domain-containing protein</fullName>
    </recommendedName>
</protein>
<accession>A0A917V6Y7</accession>
<evidence type="ECO:0000313" key="2">
    <source>
        <dbReference type="EMBL" id="GGK46140.1"/>
    </source>
</evidence>
<proteinExistence type="predicted"/>
<sequence length="122" mass="12702">MSEADVLEVLLHGARVGTLTRLPGDRTLLAFDRAYVEDPERPTLGLGGVPRDLAGGEGAPAVVARRRHGNRPARGDVGARSGVRVSAQAEAGRDAVTHVSGTGSFRHALAEQVESGAARGMR</sequence>
<name>A0A917V6Y7_9HYPH</name>
<dbReference type="AlphaFoldDB" id="A0A917V6Y7"/>
<comment type="caution">
    <text evidence="2">The sequence shown here is derived from an EMBL/GenBank/DDBJ whole genome shotgun (WGS) entry which is preliminary data.</text>
</comment>
<organism evidence="2 3">
    <name type="scientific">Salinarimonas ramus</name>
    <dbReference type="NCBI Taxonomy" id="690164"/>
    <lineage>
        <taxon>Bacteria</taxon>
        <taxon>Pseudomonadati</taxon>
        <taxon>Pseudomonadota</taxon>
        <taxon>Alphaproteobacteria</taxon>
        <taxon>Hyphomicrobiales</taxon>
        <taxon>Salinarimonadaceae</taxon>
        <taxon>Salinarimonas</taxon>
    </lineage>
</organism>
<dbReference type="Proteomes" id="UP000600449">
    <property type="component" value="Unassembled WGS sequence"/>
</dbReference>
<evidence type="ECO:0000256" key="1">
    <source>
        <dbReference type="SAM" id="MobiDB-lite"/>
    </source>
</evidence>
<reference evidence="2 3" key="1">
    <citation type="journal article" date="2014" name="Int. J. Syst. Evol. Microbiol.">
        <title>Complete genome sequence of Corynebacterium casei LMG S-19264T (=DSM 44701T), isolated from a smear-ripened cheese.</title>
        <authorList>
            <consortium name="US DOE Joint Genome Institute (JGI-PGF)"/>
            <person name="Walter F."/>
            <person name="Albersmeier A."/>
            <person name="Kalinowski J."/>
            <person name="Ruckert C."/>
        </authorList>
    </citation>
    <scope>NUCLEOTIDE SEQUENCE [LARGE SCALE GENOMIC DNA]</scope>
    <source>
        <strain evidence="2 3">CGMCC 1.9161</strain>
    </source>
</reference>
<dbReference type="RefSeq" id="WP_188914708.1">
    <property type="nucleotide sequence ID" value="NZ_BMMF01000012.1"/>
</dbReference>